<keyword evidence="7" id="KW-1185">Reference proteome</keyword>
<evidence type="ECO:0000256" key="1">
    <source>
        <dbReference type="ARBA" id="ARBA00000971"/>
    </source>
</evidence>
<dbReference type="NCBIfam" id="TIGR03516">
    <property type="entry name" value="ppisom_GldI"/>
    <property type="match status" value="1"/>
</dbReference>
<evidence type="ECO:0000256" key="3">
    <source>
        <dbReference type="PROSITE-ProRule" id="PRU00277"/>
    </source>
</evidence>
<accession>A0A1T5AYE4</accession>
<evidence type="ECO:0000256" key="2">
    <source>
        <dbReference type="ARBA" id="ARBA00023110"/>
    </source>
</evidence>
<dbReference type="EMBL" id="FUYY01000001">
    <property type="protein sequence ID" value="SKB40005.1"/>
    <property type="molecule type" value="Genomic_DNA"/>
</dbReference>
<dbReference type="STRING" id="241145.SAMN05660776_0973"/>
<dbReference type="RefSeq" id="WP_079719565.1">
    <property type="nucleotide sequence ID" value="NZ_FUYY01000001.1"/>
</dbReference>
<evidence type="ECO:0000313" key="7">
    <source>
        <dbReference type="Proteomes" id="UP000190230"/>
    </source>
</evidence>
<dbReference type="PROSITE" id="PS51257">
    <property type="entry name" value="PROKAR_LIPOPROTEIN"/>
    <property type="match status" value="1"/>
</dbReference>
<organism evidence="6 7">
    <name type="scientific">Salegentibacter holothuriorum</name>
    <dbReference type="NCBI Taxonomy" id="241145"/>
    <lineage>
        <taxon>Bacteria</taxon>
        <taxon>Pseudomonadati</taxon>
        <taxon>Bacteroidota</taxon>
        <taxon>Flavobacteriia</taxon>
        <taxon>Flavobacteriales</taxon>
        <taxon>Flavobacteriaceae</taxon>
        <taxon>Salegentibacter</taxon>
    </lineage>
</organism>
<comment type="catalytic activity">
    <reaction evidence="1 3 4">
        <text>[protein]-peptidylproline (omega=180) = [protein]-peptidylproline (omega=0)</text>
        <dbReference type="Rhea" id="RHEA:16237"/>
        <dbReference type="Rhea" id="RHEA-COMP:10747"/>
        <dbReference type="Rhea" id="RHEA-COMP:10748"/>
        <dbReference type="ChEBI" id="CHEBI:83833"/>
        <dbReference type="ChEBI" id="CHEBI:83834"/>
        <dbReference type="EC" id="5.2.1.8"/>
    </reaction>
</comment>
<dbReference type="GO" id="GO:0003755">
    <property type="term" value="F:peptidyl-prolyl cis-trans isomerase activity"/>
    <property type="evidence" value="ECO:0007669"/>
    <property type="project" value="UniProtKB-UniRule"/>
</dbReference>
<dbReference type="InterPro" id="IPR019869">
    <property type="entry name" value="Motility-assoc_PPIase_GldI"/>
</dbReference>
<dbReference type="AlphaFoldDB" id="A0A1T5AYE4"/>
<dbReference type="InterPro" id="IPR001179">
    <property type="entry name" value="PPIase_FKBP_dom"/>
</dbReference>
<dbReference type="EC" id="5.2.1.8" evidence="4"/>
<protein>
    <recommendedName>
        <fullName evidence="4">Peptidyl-prolyl cis-trans isomerase</fullName>
        <ecNumber evidence="4">5.2.1.8</ecNumber>
    </recommendedName>
</protein>
<dbReference type="Pfam" id="PF00254">
    <property type="entry name" value="FKBP_C"/>
    <property type="match status" value="1"/>
</dbReference>
<dbReference type="OrthoDB" id="1093155at2"/>
<gene>
    <name evidence="6" type="ORF">SAMN05660776_0973</name>
</gene>
<evidence type="ECO:0000313" key="6">
    <source>
        <dbReference type="EMBL" id="SKB40005.1"/>
    </source>
</evidence>
<dbReference type="PROSITE" id="PS50059">
    <property type="entry name" value="FKBP_PPIASE"/>
    <property type="match status" value="1"/>
</dbReference>
<dbReference type="Proteomes" id="UP000190230">
    <property type="component" value="Unassembled WGS sequence"/>
</dbReference>
<dbReference type="SUPFAM" id="SSF54534">
    <property type="entry name" value="FKBP-like"/>
    <property type="match status" value="1"/>
</dbReference>
<proteinExistence type="inferred from homology"/>
<keyword evidence="2 3" id="KW-0697">Rotamase</keyword>
<sequence>MKRALILITIIALAACKSPEARYPVTQKSGSHISESIAKNQELLEKEVAQIEAVIGADSKSVYQSSPDGFWYTYNQKNKDTANTVKPVFGDVVSFDYSIKTLDGQVIYAEGEKATRTYAIDQEKLFSGLRQGLKLMQEGETVTFLFPSYKAFGYYGDKNKIGTNWPLKTKVTLNKIIKKEEIQDQK</sequence>
<dbReference type="InterPro" id="IPR046357">
    <property type="entry name" value="PPIase_dom_sf"/>
</dbReference>
<feature type="domain" description="PPIase FKBP-type" evidence="5">
    <location>
        <begin position="90"/>
        <end position="177"/>
    </location>
</feature>
<comment type="similarity">
    <text evidence="4">Belongs to the FKBP-type PPIase family.</text>
</comment>
<dbReference type="Gene3D" id="3.10.50.40">
    <property type="match status" value="1"/>
</dbReference>
<evidence type="ECO:0000259" key="5">
    <source>
        <dbReference type="PROSITE" id="PS50059"/>
    </source>
</evidence>
<keyword evidence="3 4" id="KW-0413">Isomerase</keyword>
<evidence type="ECO:0000256" key="4">
    <source>
        <dbReference type="RuleBase" id="RU003915"/>
    </source>
</evidence>
<reference evidence="7" key="1">
    <citation type="submission" date="2017-02" db="EMBL/GenBank/DDBJ databases">
        <authorList>
            <person name="Varghese N."/>
            <person name="Submissions S."/>
        </authorList>
    </citation>
    <scope>NUCLEOTIDE SEQUENCE [LARGE SCALE GENOMIC DNA]</scope>
    <source>
        <strain evidence="7">DSM 23405</strain>
    </source>
</reference>
<name>A0A1T5AYE4_9FLAO</name>